<dbReference type="RefSeq" id="WP_313914351.1">
    <property type="nucleotide sequence ID" value="NZ_CP135076.1"/>
</dbReference>
<dbReference type="EMBL" id="CP135076">
    <property type="protein sequence ID" value="WNO53162.1"/>
    <property type="molecule type" value="Genomic_DNA"/>
</dbReference>
<keyword evidence="2" id="KW-1185">Reference proteome</keyword>
<dbReference type="Proteomes" id="UP001302249">
    <property type="component" value="Chromosome"/>
</dbReference>
<proteinExistence type="predicted"/>
<sequence>MTWTINATIAAKVGFATHQNAIPIIRDLGISVHAESDAKENLVLTLAADPPFVQAKTWRIDAMAAGDELHIADRDVALNAGLLQDLTEGLSGTVTLTLSDREGETLAQLTQPVDLLAHNQWGGIVTMAELLPAFVMPNDPAVDRVLKGASDVLRRAGKPDAIDGYKAGERGRVWELASAIWSAVAGLRLSYALPPANFETAGQKVRTPSQILDGTLGNLSRHRTVVRRSARTGQPQSVGDPDKRARLCGSVAAARRVRSASHG</sequence>
<name>A0ABZ0B7G5_9SPHN</name>
<evidence type="ECO:0000313" key="1">
    <source>
        <dbReference type="EMBL" id="WNO53162.1"/>
    </source>
</evidence>
<reference evidence="1 2" key="1">
    <citation type="submission" date="2023-09" db="EMBL/GenBank/DDBJ databases">
        <authorList>
            <person name="Rey-Velasco X."/>
        </authorList>
    </citation>
    <scope>NUCLEOTIDE SEQUENCE [LARGE SCALE GENOMIC DNA]</scope>
    <source>
        <strain evidence="1 2">W311</strain>
    </source>
</reference>
<organism evidence="1 2">
    <name type="scientific">Stakelama saccharophila</name>
    <dbReference type="NCBI Taxonomy" id="3075605"/>
    <lineage>
        <taxon>Bacteria</taxon>
        <taxon>Pseudomonadati</taxon>
        <taxon>Pseudomonadota</taxon>
        <taxon>Alphaproteobacteria</taxon>
        <taxon>Sphingomonadales</taxon>
        <taxon>Sphingomonadaceae</taxon>
        <taxon>Stakelama</taxon>
    </lineage>
</organism>
<gene>
    <name evidence="1" type="ORF">RPR59_12000</name>
</gene>
<protein>
    <submittedName>
        <fullName evidence="1">Uncharacterized protein</fullName>
    </submittedName>
</protein>
<evidence type="ECO:0000313" key="2">
    <source>
        <dbReference type="Proteomes" id="UP001302249"/>
    </source>
</evidence>
<accession>A0ABZ0B7G5</accession>